<dbReference type="InterPro" id="IPR043519">
    <property type="entry name" value="NT_sf"/>
</dbReference>
<reference evidence="3" key="1">
    <citation type="journal article" date="2019" name="Int. J. Syst. Evol. Microbiol.">
        <title>The Global Catalogue of Microorganisms (GCM) 10K type strain sequencing project: providing services to taxonomists for standard genome sequencing and annotation.</title>
        <authorList>
            <consortium name="The Broad Institute Genomics Platform"/>
            <consortium name="The Broad Institute Genome Sequencing Center for Infectious Disease"/>
            <person name="Wu L."/>
            <person name="Ma J."/>
        </authorList>
    </citation>
    <scope>NUCLEOTIDE SEQUENCE [LARGE SCALE GENOMIC DNA]</scope>
    <source>
        <strain evidence="3">CGMCC 1.10992</strain>
    </source>
</reference>
<dbReference type="Gene3D" id="3.30.460.10">
    <property type="entry name" value="Beta Polymerase, domain 2"/>
    <property type="match status" value="1"/>
</dbReference>
<accession>A0ABW4XKC4</accession>
<gene>
    <name evidence="2" type="ORF">ACFSJ3_04325</name>
</gene>
<evidence type="ECO:0000259" key="1">
    <source>
        <dbReference type="Pfam" id="PF13228"/>
    </source>
</evidence>
<dbReference type="SUPFAM" id="SSF81301">
    <property type="entry name" value="Nucleotidyltransferase"/>
    <property type="match status" value="1"/>
</dbReference>
<proteinExistence type="predicted"/>
<evidence type="ECO:0000313" key="2">
    <source>
        <dbReference type="EMBL" id="MFD2095200.1"/>
    </source>
</evidence>
<dbReference type="Proteomes" id="UP001597380">
    <property type="component" value="Unassembled WGS sequence"/>
</dbReference>
<dbReference type="InterPro" id="IPR025117">
    <property type="entry name" value="DUF4037"/>
</dbReference>
<name>A0ABW4XKC4_9GAMM</name>
<evidence type="ECO:0000313" key="3">
    <source>
        <dbReference type="Proteomes" id="UP001597380"/>
    </source>
</evidence>
<feature type="domain" description="DUF4037" evidence="1">
    <location>
        <begin position="124"/>
        <end position="212"/>
    </location>
</feature>
<dbReference type="Pfam" id="PF13228">
    <property type="entry name" value="DUF4037"/>
    <property type="match status" value="1"/>
</dbReference>
<keyword evidence="3" id="KW-1185">Reference proteome</keyword>
<protein>
    <submittedName>
        <fullName evidence="2">DUF4037 domain-containing protein</fullName>
    </submittedName>
</protein>
<organism evidence="2 3">
    <name type="scientific">Corallincola platygyrae</name>
    <dbReference type="NCBI Taxonomy" id="1193278"/>
    <lineage>
        <taxon>Bacteria</taxon>
        <taxon>Pseudomonadati</taxon>
        <taxon>Pseudomonadota</taxon>
        <taxon>Gammaproteobacteria</taxon>
        <taxon>Alteromonadales</taxon>
        <taxon>Psychromonadaceae</taxon>
        <taxon>Corallincola</taxon>
    </lineage>
</organism>
<dbReference type="RefSeq" id="WP_345338362.1">
    <property type="nucleotide sequence ID" value="NZ_BAABLI010000005.1"/>
</dbReference>
<sequence length="267" mass="30115">MTYSDCFNALIADLSELPQIDAILLAGSRGADRADPSSDYDVYVYLNAAVDVETRKTITDRHCKYMELNNQFWETEDDGVLNDGVEVELIYRGLDWIEGELSRVVEQCQAGVGYTTCFWANLLDSKILFDRDGKAEELQKRFTVPYPAALKQAIVSKCFPLMKAQIPAYYHQLEKALKRGDKVSVNHRTAEMFAAYFDMLFAVNEIPHPGEKRMVALAGQGNHLPEQWEHDIDLLLSQAGSMDMGLLDTLGNLTERLAEVLRAQNLI</sequence>
<comment type="caution">
    <text evidence="2">The sequence shown here is derived from an EMBL/GenBank/DDBJ whole genome shotgun (WGS) entry which is preliminary data.</text>
</comment>
<dbReference type="EMBL" id="JBHUHT010000008">
    <property type="protein sequence ID" value="MFD2095200.1"/>
    <property type="molecule type" value="Genomic_DNA"/>
</dbReference>